<reference evidence="5 6" key="1">
    <citation type="submission" date="2019-04" db="EMBL/GenBank/DDBJ databases">
        <authorList>
            <person name="Li Y."/>
            <person name="Wang J."/>
        </authorList>
    </citation>
    <scope>NUCLEOTIDE SEQUENCE [LARGE SCALE GENOMIC DNA]</scope>
    <source>
        <strain evidence="5 6">DSM 14668</strain>
    </source>
</reference>
<dbReference type="Proteomes" id="UP000309215">
    <property type="component" value="Unassembled WGS sequence"/>
</dbReference>
<dbReference type="CDD" id="cd06133">
    <property type="entry name" value="ERI-1_3'hExo_like"/>
    <property type="match status" value="1"/>
</dbReference>
<accession>A0A4U1IYD4</accession>
<evidence type="ECO:0000313" key="6">
    <source>
        <dbReference type="Proteomes" id="UP000309215"/>
    </source>
</evidence>
<dbReference type="GO" id="GO:0000175">
    <property type="term" value="F:3'-5'-RNA exonuclease activity"/>
    <property type="evidence" value="ECO:0007669"/>
    <property type="project" value="InterPro"/>
</dbReference>
<organism evidence="5 6">
    <name type="scientific">Polyangium fumosum</name>
    <dbReference type="NCBI Taxonomy" id="889272"/>
    <lineage>
        <taxon>Bacteria</taxon>
        <taxon>Pseudomonadati</taxon>
        <taxon>Myxococcota</taxon>
        <taxon>Polyangia</taxon>
        <taxon>Polyangiales</taxon>
        <taxon>Polyangiaceae</taxon>
        <taxon>Polyangium</taxon>
    </lineage>
</organism>
<dbReference type="SUPFAM" id="SSF53098">
    <property type="entry name" value="Ribonuclease H-like"/>
    <property type="match status" value="1"/>
</dbReference>
<keyword evidence="1" id="KW-0540">Nuclease</keyword>
<gene>
    <name evidence="5" type="ORF">E8A74_37425</name>
</gene>
<evidence type="ECO:0000313" key="5">
    <source>
        <dbReference type="EMBL" id="TKC99583.1"/>
    </source>
</evidence>
<keyword evidence="3 5" id="KW-0269">Exonuclease</keyword>
<name>A0A4U1IYD4_9BACT</name>
<dbReference type="PANTHER" id="PTHR23044">
    <property type="entry name" value="3'-5' EXONUCLEASE ERI1-RELATED"/>
    <property type="match status" value="1"/>
</dbReference>
<dbReference type="InterPro" id="IPR013520">
    <property type="entry name" value="Ribonucl_H"/>
</dbReference>
<comment type="caution">
    <text evidence="5">The sequence shown here is derived from an EMBL/GenBank/DDBJ whole genome shotgun (WGS) entry which is preliminary data.</text>
</comment>
<dbReference type="OrthoDB" id="4563729at2"/>
<evidence type="ECO:0000256" key="2">
    <source>
        <dbReference type="ARBA" id="ARBA00022801"/>
    </source>
</evidence>
<dbReference type="EMBL" id="SSMQ01000055">
    <property type="protein sequence ID" value="TKC99583.1"/>
    <property type="molecule type" value="Genomic_DNA"/>
</dbReference>
<keyword evidence="6" id="KW-1185">Reference proteome</keyword>
<dbReference type="GO" id="GO:0006259">
    <property type="term" value="P:DNA metabolic process"/>
    <property type="evidence" value="ECO:0007669"/>
    <property type="project" value="UniProtKB-ARBA"/>
</dbReference>
<dbReference type="Pfam" id="PF00929">
    <property type="entry name" value="RNase_T"/>
    <property type="match status" value="1"/>
</dbReference>
<dbReference type="InterPro" id="IPR051274">
    <property type="entry name" value="3-5_Exoribonuclease"/>
</dbReference>
<dbReference type="InterPro" id="IPR012337">
    <property type="entry name" value="RNaseH-like_sf"/>
</dbReference>
<dbReference type="PANTHER" id="PTHR23044:SF61">
    <property type="entry name" value="3'-5' EXORIBONUCLEASE 1-RELATED"/>
    <property type="match status" value="1"/>
</dbReference>
<dbReference type="Gene3D" id="3.30.420.10">
    <property type="entry name" value="Ribonuclease H-like superfamily/Ribonuclease H"/>
    <property type="match status" value="1"/>
</dbReference>
<dbReference type="GO" id="GO:0003676">
    <property type="term" value="F:nucleic acid binding"/>
    <property type="evidence" value="ECO:0007669"/>
    <property type="project" value="InterPro"/>
</dbReference>
<keyword evidence="2" id="KW-0378">Hydrolase</keyword>
<feature type="domain" description="Exonuclease" evidence="4">
    <location>
        <begin position="6"/>
        <end position="184"/>
    </location>
</feature>
<dbReference type="RefSeq" id="WP_136933891.1">
    <property type="nucleotide sequence ID" value="NZ_SSMQ01000055.1"/>
</dbReference>
<dbReference type="SMART" id="SM00479">
    <property type="entry name" value="EXOIII"/>
    <property type="match status" value="1"/>
</dbReference>
<protein>
    <submittedName>
        <fullName evidence="5">Exonuclease domain-containing protein</fullName>
    </submittedName>
</protein>
<evidence type="ECO:0000256" key="3">
    <source>
        <dbReference type="ARBA" id="ARBA00022839"/>
    </source>
</evidence>
<proteinExistence type="predicted"/>
<dbReference type="InterPro" id="IPR047201">
    <property type="entry name" value="ERI-1_3'hExo-like"/>
</dbReference>
<evidence type="ECO:0000256" key="1">
    <source>
        <dbReference type="ARBA" id="ARBA00022722"/>
    </source>
</evidence>
<sequence length="186" mass="20884">MPSPSHYLVIDLEATCSEDGSIPREETEIIEIGAVLVEAETLKTVREMQTFVRPIRHPRLTPFCTKLTTITQADVDAAPRFPAAMGKLRDFLGRDAALFCSWGNYDRNQFERDARRHGIRLPLGKDHWNLKAAFARKHNDGREIGVGQALRKLGLSFQGTHHRGIDDARNIARILPYVLGGGKERA</sequence>
<evidence type="ECO:0000259" key="4">
    <source>
        <dbReference type="SMART" id="SM00479"/>
    </source>
</evidence>
<dbReference type="InterPro" id="IPR036397">
    <property type="entry name" value="RNaseH_sf"/>
</dbReference>
<dbReference type="AlphaFoldDB" id="A0A4U1IYD4"/>